<keyword evidence="3" id="KW-1185">Reference proteome</keyword>
<comment type="caution">
    <text evidence="2">The sequence shown here is derived from an EMBL/GenBank/DDBJ whole genome shotgun (WGS) entry which is preliminary data.</text>
</comment>
<evidence type="ECO:0000313" key="2">
    <source>
        <dbReference type="EMBL" id="MBE9237924.1"/>
    </source>
</evidence>
<dbReference type="EMBL" id="JADEWB010000127">
    <property type="protein sequence ID" value="MBE9237924.1"/>
    <property type="molecule type" value="Genomic_DNA"/>
</dbReference>
<evidence type="ECO:0000259" key="1">
    <source>
        <dbReference type="Pfam" id="PF10047"/>
    </source>
</evidence>
<dbReference type="Pfam" id="PF10047">
    <property type="entry name" value="DUF2281"/>
    <property type="match status" value="1"/>
</dbReference>
<dbReference type="InterPro" id="IPR018739">
    <property type="entry name" value="DUF2281"/>
</dbReference>
<organism evidence="2 3">
    <name type="scientific">Sphaerospermopsis aphanizomenoides LEGE 00250</name>
    <dbReference type="NCBI Taxonomy" id="2777972"/>
    <lineage>
        <taxon>Bacteria</taxon>
        <taxon>Bacillati</taxon>
        <taxon>Cyanobacteriota</taxon>
        <taxon>Cyanophyceae</taxon>
        <taxon>Nostocales</taxon>
        <taxon>Aphanizomenonaceae</taxon>
        <taxon>Sphaerospermopsis</taxon>
        <taxon>Sphaerospermopsis aphanizomenoides</taxon>
    </lineage>
</organism>
<accession>A0ABR9VHG5</accession>
<gene>
    <name evidence="2" type="ORF">IQ227_18285</name>
</gene>
<reference evidence="2 3" key="1">
    <citation type="submission" date="2020-10" db="EMBL/GenBank/DDBJ databases">
        <authorList>
            <person name="Castelo-Branco R."/>
            <person name="Eusebio N."/>
            <person name="Adriana R."/>
            <person name="Vieira A."/>
            <person name="Brugerolle De Fraissinette N."/>
            <person name="Rezende De Castro R."/>
            <person name="Schneider M.P."/>
            <person name="Vasconcelos V."/>
            <person name="Leao P.N."/>
        </authorList>
    </citation>
    <scope>NUCLEOTIDE SEQUENCE [LARGE SCALE GENOMIC DNA]</scope>
    <source>
        <strain evidence="2 3">LEGE 00250</strain>
    </source>
</reference>
<protein>
    <submittedName>
        <fullName evidence="2">DUF2281 domain-containing protein</fullName>
    </submittedName>
</protein>
<dbReference type="Proteomes" id="UP000606776">
    <property type="component" value="Unassembled WGS sequence"/>
</dbReference>
<feature type="domain" description="DUF2281" evidence="1">
    <location>
        <begin position="8"/>
        <end position="36"/>
    </location>
</feature>
<evidence type="ECO:0000313" key="3">
    <source>
        <dbReference type="Proteomes" id="UP000606776"/>
    </source>
</evidence>
<sequence length="76" mass="8898">MNLQEKTIAQIQQMPDSLVKEVSDFIDRLLTKYKLEQGEWSFNFGESIDTAESDFADYLSNLEDYEQRLASGEIKW</sequence>
<name>A0ABR9VHG5_9CYAN</name>
<proteinExistence type="predicted"/>